<dbReference type="OrthoDB" id="9813719at2"/>
<evidence type="ECO:0000313" key="5">
    <source>
        <dbReference type="EMBL" id="OCC14779.1"/>
    </source>
</evidence>
<dbReference type="InterPro" id="IPR003812">
    <property type="entry name" value="Fido"/>
</dbReference>
<keyword evidence="1" id="KW-0547">Nucleotide-binding</keyword>
<dbReference type="InterPro" id="IPR025758">
    <property type="entry name" value="Fic/DOC_N"/>
</dbReference>
<feature type="binding site" evidence="1">
    <location>
        <position position="64"/>
    </location>
    <ligand>
        <name>ATP</name>
        <dbReference type="ChEBI" id="CHEBI:30616"/>
    </ligand>
</feature>
<evidence type="ECO:0000256" key="2">
    <source>
        <dbReference type="PIRSR" id="PIRSR640198-1"/>
    </source>
</evidence>
<comment type="caution">
    <text evidence="5">The sequence shown here is derived from an EMBL/GenBank/DDBJ whole genome shotgun (WGS) entry which is preliminary data.</text>
</comment>
<feature type="active site" evidence="2">
    <location>
        <position position="201"/>
    </location>
</feature>
<evidence type="ECO:0000313" key="6">
    <source>
        <dbReference type="Proteomes" id="UP000093080"/>
    </source>
</evidence>
<dbReference type="InterPro" id="IPR040198">
    <property type="entry name" value="Fido_containing"/>
</dbReference>
<feature type="binding site" evidence="3">
    <location>
        <begin position="205"/>
        <end position="212"/>
    </location>
    <ligand>
        <name>ATP</name>
        <dbReference type="ChEBI" id="CHEBI:30616"/>
    </ligand>
</feature>
<dbReference type="InterPro" id="IPR036597">
    <property type="entry name" value="Fido-like_dom_sf"/>
</dbReference>
<evidence type="ECO:0000256" key="3">
    <source>
        <dbReference type="PIRSR" id="PIRSR640198-2"/>
    </source>
</evidence>
<protein>
    <recommendedName>
        <fullName evidence="4">Fido domain-containing protein</fullName>
    </recommendedName>
</protein>
<accession>A0A1B9F4A2</accession>
<dbReference type="Pfam" id="PF02661">
    <property type="entry name" value="Fic"/>
    <property type="match status" value="1"/>
</dbReference>
<keyword evidence="6" id="KW-1185">Reference proteome</keyword>
<keyword evidence="1" id="KW-0067">ATP-binding</keyword>
<organism evidence="5 6">
    <name type="scientific">Dissulfuribacter thermophilus</name>
    <dbReference type="NCBI Taxonomy" id="1156395"/>
    <lineage>
        <taxon>Bacteria</taxon>
        <taxon>Pseudomonadati</taxon>
        <taxon>Thermodesulfobacteriota</taxon>
        <taxon>Dissulfuribacteria</taxon>
        <taxon>Dissulfuribacterales</taxon>
        <taxon>Dissulfuribacteraceae</taxon>
        <taxon>Dissulfuribacter</taxon>
    </lineage>
</organism>
<evidence type="ECO:0000256" key="1">
    <source>
        <dbReference type="PIRSR" id="PIRSR038925-1"/>
    </source>
</evidence>
<feature type="binding site" evidence="1">
    <location>
        <position position="201"/>
    </location>
    <ligand>
        <name>ATP</name>
        <dbReference type="ChEBI" id="CHEBI:30616"/>
    </ligand>
</feature>
<sequence>MPPVYYHDNKFPPKRLDWERLIPSIGPANAAVARYDGLLSAIPNAAVLLSPLTTQEAVLSSKIEGTQATMGEVLEYEAEGDSHRFSSERKADIQEILNYRAAMRMAEEMLKELPLCQRVIKHCHEVLMTGVRGRNKAPGQYRKVPNWIGPKGCSQDEAYFVPVQPENVPDAMSRWERYLHSTAPDRLVQLAILHAEFEAIHPFLDGNGRLGRMFIPLFMYYTKIINSPMFYISAYLEAHRDEYYERLRRISSHDEWTEWCAFFLEAIRQQANENQQKARQILDLYDEMKDRFVELTHSQYAITALDWIFQQPIFKSSDFVRSANIPEPTAKRILKVLKQEKIINILAPGRGRRAAILALTKLLNIVEGYDAF</sequence>
<dbReference type="Proteomes" id="UP000093080">
    <property type="component" value="Unassembled WGS sequence"/>
</dbReference>
<feature type="domain" description="Fido" evidence="4">
    <location>
        <begin position="115"/>
        <end position="265"/>
    </location>
</feature>
<dbReference type="PROSITE" id="PS51459">
    <property type="entry name" value="FIDO"/>
    <property type="match status" value="1"/>
</dbReference>
<dbReference type="AlphaFoldDB" id="A0A1B9F4A2"/>
<dbReference type="SUPFAM" id="SSF140931">
    <property type="entry name" value="Fic-like"/>
    <property type="match status" value="1"/>
</dbReference>
<gene>
    <name evidence="5" type="ORF">DBT_1839</name>
</gene>
<dbReference type="PIRSF" id="PIRSF038925">
    <property type="entry name" value="AMP-prot_trans"/>
    <property type="match status" value="1"/>
</dbReference>
<dbReference type="GO" id="GO:0005524">
    <property type="term" value="F:ATP binding"/>
    <property type="evidence" value="ECO:0007669"/>
    <property type="project" value="UniProtKB-KW"/>
</dbReference>
<dbReference type="PANTHER" id="PTHR13504:SF38">
    <property type="entry name" value="FIDO DOMAIN-CONTAINING PROTEIN"/>
    <property type="match status" value="1"/>
</dbReference>
<dbReference type="PATRIC" id="fig|1156395.6.peg.1854"/>
<name>A0A1B9F4A2_9BACT</name>
<feature type="binding site" evidence="3">
    <location>
        <begin position="243"/>
        <end position="244"/>
    </location>
    <ligand>
        <name>ATP</name>
        <dbReference type="ChEBI" id="CHEBI:30616"/>
    </ligand>
</feature>
<feature type="binding site" evidence="1">
    <location>
        <position position="243"/>
    </location>
    <ligand>
        <name>ATP</name>
        <dbReference type="ChEBI" id="CHEBI:30616"/>
    </ligand>
</feature>
<dbReference type="PANTHER" id="PTHR13504">
    <property type="entry name" value="FIDO DOMAIN-CONTAINING PROTEIN DDB_G0283145"/>
    <property type="match status" value="1"/>
</dbReference>
<dbReference type="RefSeq" id="WP_067619290.1">
    <property type="nucleotide sequence ID" value="NZ_MAGO01000009.1"/>
</dbReference>
<dbReference type="Pfam" id="PF13784">
    <property type="entry name" value="Fic_N"/>
    <property type="match status" value="1"/>
</dbReference>
<feature type="binding site" evidence="1">
    <location>
        <begin position="206"/>
        <end position="212"/>
    </location>
    <ligand>
        <name>ATP</name>
        <dbReference type="ChEBI" id="CHEBI:30616"/>
    </ligand>
</feature>
<reference evidence="5 6" key="1">
    <citation type="submission" date="2016-06" db="EMBL/GenBank/DDBJ databases">
        <title>Respiratory ammonification of nitrate coupled to the oxidation of elemental sulfur in deep-sea autotrophic thermophilic bacteria.</title>
        <authorList>
            <person name="Slobodkina G.B."/>
            <person name="Mardanov A.V."/>
            <person name="Ravin N.V."/>
            <person name="Frolova A.A."/>
            <person name="Viryasiv M.B."/>
            <person name="Chernyh N.A."/>
            <person name="Bonch-Osmolovskaya E.A."/>
            <person name="Slobodkin A.I."/>
        </authorList>
    </citation>
    <scope>NUCLEOTIDE SEQUENCE [LARGE SCALE GENOMIC DNA]</scope>
    <source>
        <strain evidence="5 6">S69</strain>
    </source>
</reference>
<dbReference type="STRING" id="1156395.DBT_1839"/>
<dbReference type="Gene3D" id="1.10.3290.10">
    <property type="entry name" value="Fido-like domain"/>
    <property type="match status" value="1"/>
</dbReference>
<evidence type="ECO:0000259" key="4">
    <source>
        <dbReference type="PROSITE" id="PS51459"/>
    </source>
</evidence>
<dbReference type="EMBL" id="MAGO01000009">
    <property type="protein sequence ID" value="OCC14779.1"/>
    <property type="molecule type" value="Genomic_DNA"/>
</dbReference>
<proteinExistence type="predicted"/>
<dbReference type="InterPro" id="IPR026287">
    <property type="entry name" value="SoFic-like"/>
</dbReference>